<evidence type="ECO:0000313" key="2">
    <source>
        <dbReference type="Proteomes" id="UP000322667"/>
    </source>
</evidence>
<organism evidence="1 2">
    <name type="scientific">Gossypium tomentosum</name>
    <name type="common">Hawaiian cotton</name>
    <name type="synonym">Gossypium sandvicense</name>
    <dbReference type="NCBI Taxonomy" id="34277"/>
    <lineage>
        <taxon>Eukaryota</taxon>
        <taxon>Viridiplantae</taxon>
        <taxon>Streptophyta</taxon>
        <taxon>Embryophyta</taxon>
        <taxon>Tracheophyta</taxon>
        <taxon>Spermatophyta</taxon>
        <taxon>Magnoliopsida</taxon>
        <taxon>eudicotyledons</taxon>
        <taxon>Gunneridae</taxon>
        <taxon>Pentapetalae</taxon>
        <taxon>rosids</taxon>
        <taxon>malvids</taxon>
        <taxon>Malvales</taxon>
        <taxon>Malvaceae</taxon>
        <taxon>Malvoideae</taxon>
        <taxon>Gossypium</taxon>
    </lineage>
</organism>
<reference evidence="1 2" key="1">
    <citation type="submission" date="2019-07" db="EMBL/GenBank/DDBJ databases">
        <title>WGS assembly of Gossypium tomentosum.</title>
        <authorList>
            <person name="Chen Z.J."/>
            <person name="Sreedasyam A."/>
            <person name="Ando A."/>
            <person name="Song Q."/>
            <person name="De L."/>
            <person name="Hulse-Kemp A."/>
            <person name="Ding M."/>
            <person name="Ye W."/>
            <person name="Kirkbride R."/>
            <person name="Jenkins J."/>
            <person name="Plott C."/>
            <person name="Lovell J."/>
            <person name="Lin Y.-M."/>
            <person name="Vaughn R."/>
            <person name="Liu B."/>
            <person name="Li W."/>
            <person name="Simpson S."/>
            <person name="Scheffler B."/>
            <person name="Saski C."/>
            <person name="Grover C."/>
            <person name="Hu G."/>
            <person name="Conover J."/>
            <person name="Carlson J."/>
            <person name="Shu S."/>
            <person name="Boston L."/>
            <person name="Williams M."/>
            <person name="Peterson D."/>
            <person name="Mcgee K."/>
            <person name="Jones D."/>
            <person name="Wendel J."/>
            <person name="Stelly D."/>
            <person name="Grimwood J."/>
            <person name="Schmutz J."/>
        </authorList>
    </citation>
    <scope>NUCLEOTIDE SEQUENCE [LARGE SCALE GENOMIC DNA]</scope>
    <source>
        <strain evidence="1">7179.01</strain>
    </source>
</reference>
<evidence type="ECO:0000313" key="1">
    <source>
        <dbReference type="EMBL" id="TYI09059.1"/>
    </source>
</evidence>
<proteinExistence type="predicted"/>
<accession>A0A5D2NZ64</accession>
<dbReference type="EMBL" id="CM017618">
    <property type="protein sequence ID" value="TYI09059.1"/>
    <property type="molecule type" value="Genomic_DNA"/>
</dbReference>
<sequence length="53" mass="6208">MLLQSGLLDHRPSEVKTWRFNSSPTRPERNQHSLNRRIKVALKTPAATKRQKK</sequence>
<dbReference type="AlphaFoldDB" id="A0A5D2NZ64"/>
<keyword evidence="2" id="KW-1185">Reference proteome</keyword>
<name>A0A5D2NZ64_GOSTO</name>
<gene>
    <name evidence="1" type="ORF">ES332_A09G045300v1</name>
</gene>
<protein>
    <submittedName>
        <fullName evidence="1">Uncharacterized protein</fullName>
    </submittedName>
</protein>
<dbReference type="Proteomes" id="UP000322667">
    <property type="component" value="Chromosome A09"/>
</dbReference>